<dbReference type="KEGG" id="hlr:HALLA_02755"/>
<accession>W0JRW1</accession>
<dbReference type="OrthoDB" id="23563at2157"/>
<dbReference type="HOGENOM" id="CLU_103773_2_0_2"/>
<dbReference type="PANTHER" id="PTHR34309">
    <property type="entry name" value="SLR1406 PROTEIN"/>
    <property type="match status" value="1"/>
</dbReference>
<dbReference type="PANTHER" id="PTHR34309:SF1">
    <property type="entry name" value="PROTEIN GLCG"/>
    <property type="match status" value="1"/>
</dbReference>
<dbReference type="eggNOG" id="arCOG07054">
    <property type="taxonomic scope" value="Archaea"/>
</dbReference>
<dbReference type="InterPro" id="IPR052517">
    <property type="entry name" value="GlcG_carb_metab_protein"/>
</dbReference>
<evidence type="ECO:0000313" key="2">
    <source>
        <dbReference type="EMBL" id="AHG01319.1"/>
    </source>
</evidence>
<protein>
    <submittedName>
        <fullName evidence="2">DNA polymerase III subunit delta</fullName>
    </submittedName>
</protein>
<feature type="region of interest" description="Disordered" evidence="1">
    <location>
        <begin position="72"/>
        <end position="91"/>
    </location>
</feature>
<proteinExistence type="predicted"/>
<keyword evidence="2" id="KW-0614">Plasmid</keyword>
<dbReference type="EMBL" id="CP007056">
    <property type="protein sequence ID" value="AHG01319.1"/>
    <property type="molecule type" value="Genomic_DNA"/>
</dbReference>
<keyword evidence="3" id="KW-1185">Reference proteome</keyword>
<gene>
    <name evidence="2" type="ORF">HALLA_02755</name>
</gene>
<dbReference type="Pfam" id="PF03928">
    <property type="entry name" value="HbpS-like"/>
    <property type="match status" value="1"/>
</dbReference>
<evidence type="ECO:0000313" key="3">
    <source>
        <dbReference type="Proteomes" id="UP000019024"/>
    </source>
</evidence>
<dbReference type="SUPFAM" id="SSF143744">
    <property type="entry name" value="GlcG-like"/>
    <property type="match status" value="1"/>
</dbReference>
<dbReference type="Proteomes" id="UP000019024">
    <property type="component" value="Plasmid unnamed"/>
</dbReference>
<evidence type="ECO:0000256" key="1">
    <source>
        <dbReference type="SAM" id="MobiDB-lite"/>
    </source>
</evidence>
<dbReference type="InterPro" id="IPR005624">
    <property type="entry name" value="PduO/GlcC-like"/>
</dbReference>
<geneLocation type="plasmid" evidence="2">
    <name>unnamed</name>
</geneLocation>
<dbReference type="AlphaFoldDB" id="W0JRW1"/>
<dbReference type="RefSeq" id="WP_049954251.1">
    <property type="nucleotide sequence ID" value="NZ_CP007056.1"/>
</dbReference>
<dbReference type="InterPro" id="IPR038084">
    <property type="entry name" value="PduO/GlcC-like_sf"/>
</dbReference>
<organism evidence="2 3">
    <name type="scientific">Halostagnicola larsenii XH-48</name>
    <dbReference type="NCBI Taxonomy" id="797299"/>
    <lineage>
        <taxon>Archaea</taxon>
        <taxon>Methanobacteriati</taxon>
        <taxon>Methanobacteriota</taxon>
        <taxon>Stenosarchaea group</taxon>
        <taxon>Halobacteria</taxon>
        <taxon>Halobacteriales</taxon>
        <taxon>Natrialbaceae</taxon>
        <taxon>Halostagnicola</taxon>
    </lineage>
</organism>
<reference evidence="2 3" key="1">
    <citation type="submission" date="2014-01" db="EMBL/GenBank/DDBJ databases">
        <authorList>
            <consortium name="DOE Joint Genome Institute"/>
            <person name="Anderson I."/>
            <person name="Huntemann M."/>
            <person name="Han J."/>
            <person name="Chen A."/>
            <person name="Kyrpides N."/>
            <person name="Mavromatis K."/>
            <person name="Markowitz V."/>
            <person name="Palaniappan K."/>
            <person name="Ivanova N."/>
            <person name="Schaumberg A."/>
            <person name="Pati A."/>
            <person name="Liolios K."/>
            <person name="Nordberg H.P."/>
            <person name="Cantor M.N."/>
            <person name="Hua S.X."/>
            <person name="Woyke T."/>
        </authorList>
    </citation>
    <scope>NUCLEOTIDE SEQUENCE [LARGE SCALE GENOMIC DNA]</scope>
    <source>
        <strain evidence="2 3">XH-48</strain>
        <plasmid evidence="3">1</plasmid>
    </source>
</reference>
<name>W0JRW1_9EURY</name>
<sequence>MQNHQSVSLDEAKEILDAAEAKANELEVPMNLAVTNNEGNLLAFRRMDGAKLVAASIARDKAYTAAAVKKPSENLKEGSEPGGDVYGLQSTDDNRVVTFGGGIPLEVDGEVVGAVGASGGDVSEDIATAGAGVEAFEERN</sequence>
<dbReference type="Gene3D" id="3.30.450.150">
    <property type="entry name" value="Haem-degrading domain"/>
    <property type="match status" value="1"/>
</dbReference>
<dbReference type="GeneID" id="25146738"/>